<evidence type="ECO:0000259" key="1">
    <source>
        <dbReference type="Pfam" id="PF00149"/>
    </source>
</evidence>
<dbReference type="RefSeq" id="WP_218403972.1">
    <property type="nucleotide sequence ID" value="NZ_JAGSPC010000001.1"/>
</dbReference>
<sequence length="482" mass="52869">MSIRHVVLSDCHLGARDSLLTHVHGNGAIADGPSEVLAAFANGLRETLANAKGDQKKPQLVLLGDALDLGLSPFGDVSKSFLQLLDAFYPVDGSDLFDREIIYVAGNHDHHLWRIAQDNGFLSALENGEMPGDLDAVTKIFGTPTHRCRLMESLFTHRPHLRDASVKIAYPNWGLSDSKSGRAVVMHHGHYLDGMYRALSNMRAFLGDGDARPATMRQLEQENGPWIDFLWSDLGSAGEIGNEAGSLYEVMLSAGASHDFAESIARRITGGLHSKMGINPKMPLKYGVTLDNLIRAGVDLTAGRAAERQRDGYGHVLGQDEIDDLGWFLGTPLATELRQELPDMPRELSFIFGHTHKPFQDELLVDGYDVPVGIFNTGGWVLDEPTLMPVQGCAAMLVSDELEVASLRLFNDPTDGVMAPVRVEGSGRTSRLVDETSEAVDRASAQWAEFSTIVHARIVEEADKRVRELLERSNEELREAAE</sequence>
<name>A0A9X1F4K6_9SPHN</name>
<accession>A0A9X1F4K6</accession>
<dbReference type="GO" id="GO:0016787">
    <property type="term" value="F:hydrolase activity"/>
    <property type="evidence" value="ECO:0007669"/>
    <property type="project" value="InterPro"/>
</dbReference>
<organism evidence="2 3">
    <name type="scientific">Erythrobacter crassostreae</name>
    <dbReference type="NCBI Taxonomy" id="2828328"/>
    <lineage>
        <taxon>Bacteria</taxon>
        <taxon>Pseudomonadati</taxon>
        <taxon>Pseudomonadota</taxon>
        <taxon>Alphaproteobacteria</taxon>
        <taxon>Sphingomonadales</taxon>
        <taxon>Erythrobacteraceae</taxon>
        <taxon>Erythrobacter/Porphyrobacter group</taxon>
        <taxon>Erythrobacter</taxon>
    </lineage>
</organism>
<evidence type="ECO:0000313" key="3">
    <source>
        <dbReference type="Proteomes" id="UP001138681"/>
    </source>
</evidence>
<dbReference type="EMBL" id="JAGSPC010000001">
    <property type="protein sequence ID" value="MBV7258680.1"/>
    <property type="molecule type" value="Genomic_DNA"/>
</dbReference>
<keyword evidence="3" id="KW-1185">Reference proteome</keyword>
<dbReference type="Pfam" id="PF00149">
    <property type="entry name" value="Metallophos"/>
    <property type="match status" value="1"/>
</dbReference>
<gene>
    <name evidence="2" type="ORF">KCG46_03705</name>
</gene>
<dbReference type="AlphaFoldDB" id="A0A9X1F4K6"/>
<evidence type="ECO:0000313" key="2">
    <source>
        <dbReference type="EMBL" id="MBV7258680.1"/>
    </source>
</evidence>
<dbReference type="InterPro" id="IPR004843">
    <property type="entry name" value="Calcineurin-like_PHP"/>
</dbReference>
<reference evidence="2" key="1">
    <citation type="submission" date="2021-04" db="EMBL/GenBank/DDBJ databases">
        <authorList>
            <person name="Pira H."/>
            <person name="Risdian C."/>
            <person name="Wink J."/>
        </authorList>
    </citation>
    <scope>NUCLEOTIDE SEQUENCE</scope>
    <source>
        <strain evidence="2">WH158</strain>
    </source>
</reference>
<protein>
    <submittedName>
        <fullName evidence="2">Metallophosphoesterase</fullName>
    </submittedName>
</protein>
<proteinExistence type="predicted"/>
<dbReference type="Proteomes" id="UP001138681">
    <property type="component" value="Unassembled WGS sequence"/>
</dbReference>
<comment type="caution">
    <text evidence="2">The sequence shown here is derived from an EMBL/GenBank/DDBJ whole genome shotgun (WGS) entry which is preliminary data.</text>
</comment>
<feature type="domain" description="Calcineurin-like phosphoesterase" evidence="1">
    <location>
        <begin position="6"/>
        <end position="193"/>
    </location>
</feature>